<dbReference type="InterPro" id="IPR017938">
    <property type="entry name" value="Riboflavin_synthase-like_b-brl"/>
</dbReference>
<evidence type="ECO:0000256" key="3">
    <source>
        <dbReference type="ARBA" id="ARBA00022827"/>
    </source>
</evidence>
<protein>
    <recommendedName>
        <fullName evidence="5">NADPH--hemoprotein reductase</fullName>
        <ecNumber evidence="5">1.6.2.4</ecNumber>
    </recommendedName>
</protein>
<dbReference type="Pfam" id="PF00667">
    <property type="entry name" value="FAD_binding_1"/>
    <property type="match status" value="1"/>
</dbReference>
<dbReference type="Proteomes" id="UP001162164">
    <property type="component" value="Unassembled WGS sequence"/>
</dbReference>
<evidence type="ECO:0000256" key="4">
    <source>
        <dbReference type="ARBA" id="ARBA00023002"/>
    </source>
</evidence>
<keyword evidence="8" id="KW-1185">Reference proteome</keyword>
<evidence type="ECO:0000313" key="8">
    <source>
        <dbReference type="Proteomes" id="UP001162164"/>
    </source>
</evidence>
<keyword evidence="2" id="KW-0285">Flavoprotein</keyword>
<dbReference type="PRINTS" id="PR00371">
    <property type="entry name" value="FPNCR"/>
</dbReference>
<dbReference type="SUPFAM" id="SSF52343">
    <property type="entry name" value="Ferredoxin reductase-like, C-terminal NADP-linked domain"/>
    <property type="match status" value="1"/>
</dbReference>
<dbReference type="InterPro" id="IPR003097">
    <property type="entry name" value="CysJ-like_FAD-binding"/>
</dbReference>
<dbReference type="SUPFAM" id="SSF63380">
    <property type="entry name" value="Riboflavin synthase domain-like"/>
    <property type="match status" value="1"/>
</dbReference>
<dbReference type="EC" id="1.6.2.4" evidence="5"/>
<dbReference type="Gene3D" id="3.40.50.80">
    <property type="entry name" value="Nucleotide-binding domain of ferredoxin-NADP reductase (FNR) module"/>
    <property type="match status" value="1"/>
</dbReference>
<evidence type="ECO:0000256" key="2">
    <source>
        <dbReference type="ARBA" id="ARBA00022630"/>
    </source>
</evidence>
<dbReference type="InterPro" id="IPR023173">
    <property type="entry name" value="NADPH_Cyt_P450_Rdtase_alpha"/>
</dbReference>
<accession>A0ABQ9JYI1</accession>
<keyword evidence="3" id="KW-0274">FAD</keyword>
<dbReference type="Gene3D" id="2.40.30.10">
    <property type="entry name" value="Translation factors"/>
    <property type="match status" value="1"/>
</dbReference>
<dbReference type="InterPro" id="IPR017927">
    <property type="entry name" value="FAD-bd_FR_type"/>
</dbReference>
<keyword evidence="4" id="KW-0560">Oxidoreductase</keyword>
<comment type="caution">
    <text evidence="7">The sequence shown here is derived from an EMBL/GenBank/DDBJ whole genome shotgun (WGS) entry which is preliminary data.</text>
</comment>
<comment type="cofactor">
    <cofactor evidence="1">
        <name>FAD</name>
        <dbReference type="ChEBI" id="CHEBI:57692"/>
    </cofactor>
</comment>
<dbReference type="InterPro" id="IPR001433">
    <property type="entry name" value="OxRdtase_FAD/NAD-bd"/>
</dbReference>
<organism evidence="7 8">
    <name type="scientific">Molorchus minor</name>
    <dbReference type="NCBI Taxonomy" id="1323400"/>
    <lineage>
        <taxon>Eukaryota</taxon>
        <taxon>Metazoa</taxon>
        <taxon>Ecdysozoa</taxon>
        <taxon>Arthropoda</taxon>
        <taxon>Hexapoda</taxon>
        <taxon>Insecta</taxon>
        <taxon>Pterygota</taxon>
        <taxon>Neoptera</taxon>
        <taxon>Endopterygota</taxon>
        <taxon>Coleoptera</taxon>
        <taxon>Polyphaga</taxon>
        <taxon>Cucujiformia</taxon>
        <taxon>Chrysomeloidea</taxon>
        <taxon>Cerambycidae</taxon>
        <taxon>Lamiinae</taxon>
        <taxon>Monochamini</taxon>
        <taxon>Molorchus</taxon>
    </lineage>
</organism>
<evidence type="ECO:0000256" key="5">
    <source>
        <dbReference type="ARBA" id="ARBA00023797"/>
    </source>
</evidence>
<reference evidence="7" key="1">
    <citation type="journal article" date="2023" name="Insect Mol. Biol.">
        <title>Genome sequencing provides insights into the evolution of gene families encoding plant cell wall-degrading enzymes in longhorned beetles.</title>
        <authorList>
            <person name="Shin N.R."/>
            <person name="Okamura Y."/>
            <person name="Kirsch R."/>
            <person name="Pauchet Y."/>
        </authorList>
    </citation>
    <scope>NUCLEOTIDE SEQUENCE</scope>
    <source>
        <strain evidence="7">MMC_N1</strain>
    </source>
</reference>
<evidence type="ECO:0000313" key="7">
    <source>
        <dbReference type="EMBL" id="KAJ8982340.1"/>
    </source>
</evidence>
<dbReference type="PROSITE" id="PS51384">
    <property type="entry name" value="FAD_FR"/>
    <property type="match status" value="1"/>
</dbReference>
<evidence type="ECO:0000256" key="1">
    <source>
        <dbReference type="ARBA" id="ARBA00001974"/>
    </source>
</evidence>
<dbReference type="Gene3D" id="1.20.990.10">
    <property type="entry name" value="NADPH-cytochrome p450 Reductase, Chain A, domain 3"/>
    <property type="match status" value="1"/>
</dbReference>
<dbReference type="InterPro" id="IPR001709">
    <property type="entry name" value="Flavoprot_Pyr_Nucl_cyt_Rdtase"/>
</dbReference>
<dbReference type="EMBL" id="JAPWTJ010000132">
    <property type="protein sequence ID" value="KAJ8982340.1"/>
    <property type="molecule type" value="Genomic_DNA"/>
</dbReference>
<dbReference type="Pfam" id="PF00175">
    <property type="entry name" value="NAD_binding_1"/>
    <property type="match status" value="1"/>
</dbReference>
<sequence>MSDYLKLTFLENASDDAIEKVKHHEFRNKPFSNTEVFLVPIEKFELLTKGQDVRRTYDLKLSTKDILYDFLPGDTIGILPRNHIAEVNEILIRLNIESRAEQIYQLTISKDTTKKILQYQKNIPSNGVLKDIFLYYIDIRKPPKKLWPNFHLILKKQQNYKKFHHTKGTKEYSELINGGARTLLGLLNTFSSCLPPLELILEHSLPSQPRYYSIASSPLEIDSLHVTFFVVEHDDGTKGVCTGWLEEILKKTEGEHMKIPIYFRKPNNFRIPIKFSTPIIMIATGTGLAPFKGFLDHRLLSKISKCDMGEAFLYYGCRYSDRDFLYSKQINDYLKEGVLTSLYTAFSRDRNEKCYVQDRINENGETIVNYILNKDAIVYVCGNTKTMVKDVREAVVNNLVKYGDLDKQHADEYLKELVCQNKFIVDSWS</sequence>
<evidence type="ECO:0000259" key="6">
    <source>
        <dbReference type="PROSITE" id="PS51384"/>
    </source>
</evidence>
<gene>
    <name evidence="7" type="ORF">NQ317_009456</name>
</gene>
<name>A0ABQ9JYI1_9CUCU</name>
<dbReference type="PANTHER" id="PTHR19384">
    <property type="entry name" value="NITRIC OXIDE SYNTHASE-RELATED"/>
    <property type="match status" value="1"/>
</dbReference>
<dbReference type="InterPro" id="IPR039261">
    <property type="entry name" value="FNR_nucleotide-bd"/>
</dbReference>
<proteinExistence type="predicted"/>
<feature type="domain" description="FAD-binding FR-type" evidence="6">
    <location>
        <begin position="34"/>
        <end position="272"/>
    </location>
</feature>
<dbReference type="PANTHER" id="PTHR19384:SF17">
    <property type="entry name" value="NADPH--CYTOCHROME P450 REDUCTASE"/>
    <property type="match status" value="1"/>
</dbReference>